<comment type="caution">
    <text evidence="2">The sequence shown here is derived from an EMBL/GenBank/DDBJ whole genome shotgun (WGS) entry which is preliminary data.</text>
</comment>
<keyword evidence="3" id="KW-1185">Reference proteome</keyword>
<evidence type="ECO:0000313" key="2">
    <source>
        <dbReference type="EMBL" id="MBB4901160.1"/>
    </source>
</evidence>
<feature type="compositionally biased region" description="Basic residues" evidence="1">
    <location>
        <begin position="176"/>
        <end position="185"/>
    </location>
</feature>
<feature type="region of interest" description="Disordered" evidence="1">
    <location>
        <begin position="146"/>
        <end position="185"/>
    </location>
</feature>
<dbReference type="RefSeq" id="WP_184825400.1">
    <property type="nucleotide sequence ID" value="NZ_BMTK01000005.1"/>
</dbReference>
<proteinExistence type="predicted"/>
<evidence type="ECO:0000313" key="3">
    <source>
        <dbReference type="Proteomes" id="UP000579523"/>
    </source>
</evidence>
<reference evidence="2 3" key="1">
    <citation type="submission" date="2020-08" db="EMBL/GenBank/DDBJ databases">
        <title>Genomic Encyclopedia of Type Strains, Phase III (KMG-III): the genomes of soil and plant-associated and newly described type strains.</title>
        <authorList>
            <person name="Whitman W."/>
        </authorList>
    </citation>
    <scope>NUCLEOTIDE SEQUENCE [LARGE SCALE GENOMIC DNA]</scope>
    <source>
        <strain evidence="2 3">CECT 3273</strain>
    </source>
</reference>
<gene>
    <name evidence="2" type="ORF">FHS37_005240</name>
</gene>
<dbReference type="EMBL" id="JACHJI010000009">
    <property type="protein sequence ID" value="MBB4901160.1"/>
    <property type="molecule type" value="Genomic_DNA"/>
</dbReference>
<dbReference type="AlphaFoldDB" id="A0A7W7PTV6"/>
<name>A0A7W7PTV6_9ACTN</name>
<organism evidence="2 3">
    <name type="scientific">Streptomyces griseomycini</name>
    <dbReference type="NCBI Taxonomy" id="66895"/>
    <lineage>
        <taxon>Bacteria</taxon>
        <taxon>Bacillati</taxon>
        <taxon>Actinomycetota</taxon>
        <taxon>Actinomycetes</taxon>
        <taxon>Kitasatosporales</taxon>
        <taxon>Streptomycetaceae</taxon>
        <taxon>Streptomyces</taxon>
    </lineage>
</organism>
<protein>
    <submittedName>
        <fullName evidence="2">Uncharacterized protein</fullName>
    </submittedName>
</protein>
<accession>A0A7W7PTV6</accession>
<dbReference type="Proteomes" id="UP000579523">
    <property type="component" value="Unassembled WGS sequence"/>
</dbReference>
<sequence length="185" mass="20106">MVDAQVRSGGPWNLAFRWLWGSPDLKNRSSDVVHDGDDELTQPLIKSTSMADARSTIAAECAWSGKKKGRADCSTTKNRHGDDLNYLQMAGVYASDLGGLVIGKEDRKVQGVLGSYVLDDEIVKTKGDTLTVEYKAWTDINNESFVPGHQGRQEGFNEAPRTWAVTSPGSASTSSGRKRSTSRPA</sequence>
<evidence type="ECO:0000256" key="1">
    <source>
        <dbReference type="SAM" id="MobiDB-lite"/>
    </source>
</evidence>